<feature type="domain" description="EamA" evidence="7">
    <location>
        <begin position="3"/>
        <end position="129"/>
    </location>
</feature>
<evidence type="ECO:0000256" key="2">
    <source>
        <dbReference type="ARBA" id="ARBA00022475"/>
    </source>
</evidence>
<evidence type="ECO:0000256" key="4">
    <source>
        <dbReference type="ARBA" id="ARBA00022989"/>
    </source>
</evidence>
<name>A0A6S7A6V7_9BURK</name>
<dbReference type="InterPro" id="IPR050638">
    <property type="entry name" value="AA-Vitamin_Transporters"/>
</dbReference>
<dbReference type="RefSeq" id="WP_054421365.1">
    <property type="nucleotide sequence ID" value="NZ_CADIJQ010000005.1"/>
</dbReference>
<feature type="transmembrane region" description="Helical" evidence="6">
    <location>
        <begin position="54"/>
        <end position="72"/>
    </location>
</feature>
<dbReference type="Pfam" id="PF00892">
    <property type="entry name" value="EamA"/>
    <property type="match status" value="2"/>
</dbReference>
<gene>
    <name evidence="8" type="ORF">LMG3441_03350</name>
</gene>
<evidence type="ECO:0000313" key="9">
    <source>
        <dbReference type="Proteomes" id="UP000494269"/>
    </source>
</evidence>
<feature type="transmembrane region" description="Helical" evidence="6">
    <location>
        <begin position="144"/>
        <end position="160"/>
    </location>
</feature>
<organism evidence="8 9">
    <name type="scientific">Achromobacter kerstersii</name>
    <dbReference type="NCBI Taxonomy" id="1353890"/>
    <lineage>
        <taxon>Bacteria</taxon>
        <taxon>Pseudomonadati</taxon>
        <taxon>Pseudomonadota</taxon>
        <taxon>Betaproteobacteria</taxon>
        <taxon>Burkholderiales</taxon>
        <taxon>Alcaligenaceae</taxon>
        <taxon>Achromobacter</taxon>
    </lineage>
</organism>
<dbReference type="PANTHER" id="PTHR32322:SF18">
    <property type="entry name" value="S-ADENOSYLMETHIONINE_S-ADENOSYLHOMOCYSTEINE TRANSPORTER"/>
    <property type="match status" value="1"/>
</dbReference>
<dbReference type="SUPFAM" id="SSF103481">
    <property type="entry name" value="Multidrug resistance efflux transporter EmrE"/>
    <property type="match status" value="2"/>
</dbReference>
<dbReference type="AlphaFoldDB" id="A0A6S7A6V7"/>
<protein>
    <recommendedName>
        <fullName evidence="7">EamA domain-containing protein</fullName>
    </recommendedName>
</protein>
<dbReference type="InterPro" id="IPR037185">
    <property type="entry name" value="EmrE-like"/>
</dbReference>
<feature type="transmembrane region" description="Helical" evidence="6">
    <location>
        <begin position="205"/>
        <end position="225"/>
    </location>
</feature>
<feature type="transmembrane region" description="Helical" evidence="6">
    <location>
        <begin position="23"/>
        <end position="42"/>
    </location>
</feature>
<dbReference type="Proteomes" id="UP000494269">
    <property type="component" value="Unassembled WGS sequence"/>
</dbReference>
<sequence length="293" mass="31449">MFVMATWGLNIVSIKYLTQHMDIQALAAVRIVIAFITVTLIIKARRGRIPKLGRVQLGWVALAGFLVVYAHQVALVSGLRFSSAANGTLIMATSPLLSALLAALFYREKLTLVRISGALLGLLGVGMVVAGSGAQFGLTGWGDAIVFVAVLVFVFGGLVIQRMSRSMDPLGMLWYMYLAGGLMLVVHAAITPSSYQTDTWQMTGWPWIVLLFSAVIASGVSNIIWNAGIARLGISRAALFVNWLPIFGLLFASLFLDEHVTLTHVMGLACVLGGTYLGLRRSAPVASQPGDVR</sequence>
<keyword evidence="3 6" id="KW-0812">Transmembrane</keyword>
<evidence type="ECO:0000256" key="3">
    <source>
        <dbReference type="ARBA" id="ARBA00022692"/>
    </source>
</evidence>
<evidence type="ECO:0000256" key="5">
    <source>
        <dbReference type="ARBA" id="ARBA00023136"/>
    </source>
</evidence>
<keyword evidence="4 6" id="KW-1133">Transmembrane helix</keyword>
<feature type="domain" description="EamA" evidence="7">
    <location>
        <begin position="141"/>
        <end position="277"/>
    </location>
</feature>
<keyword evidence="9" id="KW-1185">Reference proteome</keyword>
<feature type="transmembrane region" description="Helical" evidence="6">
    <location>
        <begin position="84"/>
        <end position="106"/>
    </location>
</feature>
<keyword evidence="5 6" id="KW-0472">Membrane</keyword>
<dbReference type="GO" id="GO:0005886">
    <property type="term" value="C:plasma membrane"/>
    <property type="evidence" value="ECO:0007669"/>
    <property type="project" value="UniProtKB-SubCell"/>
</dbReference>
<accession>A0A6S7A6V7</accession>
<feature type="transmembrane region" description="Helical" evidence="6">
    <location>
        <begin position="172"/>
        <end position="190"/>
    </location>
</feature>
<dbReference type="InterPro" id="IPR000620">
    <property type="entry name" value="EamA_dom"/>
</dbReference>
<feature type="transmembrane region" description="Helical" evidence="6">
    <location>
        <begin position="237"/>
        <end position="256"/>
    </location>
</feature>
<feature type="transmembrane region" description="Helical" evidence="6">
    <location>
        <begin position="118"/>
        <end position="138"/>
    </location>
</feature>
<evidence type="ECO:0000256" key="1">
    <source>
        <dbReference type="ARBA" id="ARBA00004651"/>
    </source>
</evidence>
<evidence type="ECO:0000256" key="6">
    <source>
        <dbReference type="SAM" id="Phobius"/>
    </source>
</evidence>
<dbReference type="EMBL" id="CADIJQ010000005">
    <property type="protein sequence ID" value="CAB3714719.1"/>
    <property type="molecule type" value="Genomic_DNA"/>
</dbReference>
<keyword evidence="2" id="KW-1003">Cell membrane</keyword>
<proteinExistence type="predicted"/>
<feature type="transmembrane region" description="Helical" evidence="6">
    <location>
        <begin position="262"/>
        <end position="279"/>
    </location>
</feature>
<evidence type="ECO:0000259" key="7">
    <source>
        <dbReference type="Pfam" id="PF00892"/>
    </source>
</evidence>
<comment type="subcellular location">
    <subcellularLocation>
        <location evidence="1">Cell membrane</location>
        <topology evidence="1">Multi-pass membrane protein</topology>
    </subcellularLocation>
</comment>
<evidence type="ECO:0000313" key="8">
    <source>
        <dbReference type="EMBL" id="CAB3714719.1"/>
    </source>
</evidence>
<dbReference type="PANTHER" id="PTHR32322">
    <property type="entry name" value="INNER MEMBRANE TRANSPORTER"/>
    <property type="match status" value="1"/>
</dbReference>
<reference evidence="8 9" key="1">
    <citation type="submission" date="2020-04" db="EMBL/GenBank/DDBJ databases">
        <authorList>
            <person name="De Canck E."/>
        </authorList>
    </citation>
    <scope>NUCLEOTIDE SEQUENCE [LARGE SCALE GENOMIC DNA]</scope>
    <source>
        <strain evidence="8 9">LMG 3441</strain>
    </source>
</reference>